<gene>
    <name evidence="3" type="ORF">NCTC12742_02012</name>
</gene>
<feature type="transmembrane region" description="Helical" evidence="1">
    <location>
        <begin position="42"/>
        <end position="71"/>
    </location>
</feature>
<reference evidence="3 4" key="1">
    <citation type="submission" date="2018-12" db="EMBL/GenBank/DDBJ databases">
        <authorList>
            <consortium name="Pathogen Informatics"/>
        </authorList>
    </citation>
    <scope>NUCLEOTIDE SEQUENCE [LARGE SCALE GENOMIC DNA]</scope>
    <source>
        <strain evidence="3 4">NCTC12742</strain>
    </source>
</reference>
<dbReference type="KEGG" id="nwe:SAMEA3174300_0579"/>
<dbReference type="RefSeq" id="WP_004283431.1">
    <property type="nucleotide sequence ID" value="NZ_CAUJRG010000008.1"/>
</dbReference>
<dbReference type="OrthoDB" id="5296274at2"/>
<feature type="domain" description="DUF2062" evidence="2">
    <location>
        <begin position="23"/>
        <end position="169"/>
    </location>
</feature>
<dbReference type="AlphaFoldDB" id="A0A3S5C4M0"/>
<evidence type="ECO:0000256" key="1">
    <source>
        <dbReference type="SAM" id="Phobius"/>
    </source>
</evidence>
<dbReference type="Pfam" id="PF09835">
    <property type="entry name" value="DUF2062"/>
    <property type="match status" value="1"/>
</dbReference>
<dbReference type="PANTHER" id="PTHR40547:SF1">
    <property type="entry name" value="SLL0298 PROTEIN"/>
    <property type="match status" value="1"/>
</dbReference>
<dbReference type="Proteomes" id="UP000272771">
    <property type="component" value="Chromosome"/>
</dbReference>
<evidence type="ECO:0000259" key="2">
    <source>
        <dbReference type="Pfam" id="PF09835"/>
    </source>
</evidence>
<evidence type="ECO:0000313" key="4">
    <source>
        <dbReference type="Proteomes" id="UP000272771"/>
    </source>
</evidence>
<accession>A0A3S5C4M0</accession>
<protein>
    <submittedName>
        <fullName evidence="3">Uncharacterized protein conserved in bacteria (DUF2062)</fullName>
    </submittedName>
</protein>
<dbReference type="EMBL" id="LR134533">
    <property type="protein sequence ID" value="VEJ52098.1"/>
    <property type="molecule type" value="Genomic_DNA"/>
</dbReference>
<keyword evidence="4" id="KW-1185">Reference proteome</keyword>
<organism evidence="3 4">
    <name type="scientific">Neisseria weaveri</name>
    <dbReference type="NCBI Taxonomy" id="28091"/>
    <lineage>
        <taxon>Bacteria</taxon>
        <taxon>Pseudomonadati</taxon>
        <taxon>Pseudomonadota</taxon>
        <taxon>Betaproteobacteria</taxon>
        <taxon>Neisseriales</taxon>
        <taxon>Neisseriaceae</taxon>
        <taxon>Neisseria</taxon>
    </lineage>
</organism>
<dbReference type="InterPro" id="IPR018639">
    <property type="entry name" value="DUF2062"/>
</dbReference>
<name>A0A3S5C4M0_9NEIS</name>
<proteinExistence type="predicted"/>
<keyword evidence="1" id="KW-1133">Transmembrane helix</keyword>
<keyword evidence="1" id="KW-0812">Transmembrane</keyword>
<evidence type="ECO:0000313" key="3">
    <source>
        <dbReference type="EMBL" id="VEJ52098.1"/>
    </source>
</evidence>
<keyword evidence="1" id="KW-0472">Membrane</keyword>
<feature type="transmembrane region" description="Helical" evidence="1">
    <location>
        <begin position="83"/>
        <end position="105"/>
    </location>
</feature>
<dbReference type="STRING" id="28091.SAMEA3174300_00579"/>
<sequence length="175" mass="20032">MNKNKWIQKLPTREKIFASPIFKPFAPRFEHDHYWALDRDRVALAAAIGLYCGMIPTPFQFICAFILAYFLRAQLPVALFSTLYTNPVTLVPLYILAYELGIWILQGDVAHPELIMPELGSENFWRNIGTWIATFGKPWLLGSILMASTFAASGYALIQIFWRWKAGKKNLSDSE</sequence>
<feature type="transmembrane region" description="Helical" evidence="1">
    <location>
        <begin position="139"/>
        <end position="162"/>
    </location>
</feature>
<dbReference type="PANTHER" id="PTHR40547">
    <property type="entry name" value="SLL0298 PROTEIN"/>
    <property type="match status" value="1"/>
</dbReference>